<evidence type="ECO:0000256" key="1">
    <source>
        <dbReference type="SAM" id="SignalP"/>
    </source>
</evidence>
<dbReference type="AlphaFoldDB" id="A0A284R2K1"/>
<name>A0A284R2K1_ARMOS</name>
<gene>
    <name evidence="2" type="ORF">ARMOST_06267</name>
</gene>
<keyword evidence="3" id="KW-1185">Reference proteome</keyword>
<evidence type="ECO:0000313" key="2">
    <source>
        <dbReference type="EMBL" id="SJL02926.1"/>
    </source>
</evidence>
<keyword evidence="1" id="KW-0732">Signal</keyword>
<protein>
    <submittedName>
        <fullName evidence="2">Uncharacterized protein</fullName>
    </submittedName>
</protein>
<accession>A0A284R2K1</accession>
<dbReference type="Proteomes" id="UP000219338">
    <property type="component" value="Unassembled WGS sequence"/>
</dbReference>
<sequence>MAVSFAISMLIVTAMLVPERQKLNARARRRDLADDAHEGLLGANTSVYGDEKKTLLEGVVETALVEEAQVDDIPVVDTPSISGRASEEGSDLEMFDLLESEMENDNCTIGGTSLFSQLFDFPLGPADILL</sequence>
<reference evidence="3" key="1">
    <citation type="journal article" date="2017" name="Nat. Ecol. Evol.">
        <title>Genome expansion and lineage-specific genetic innovations in the forest pathogenic fungi Armillaria.</title>
        <authorList>
            <person name="Sipos G."/>
            <person name="Prasanna A.N."/>
            <person name="Walter M.C."/>
            <person name="O'Connor E."/>
            <person name="Balint B."/>
            <person name="Krizsan K."/>
            <person name="Kiss B."/>
            <person name="Hess J."/>
            <person name="Varga T."/>
            <person name="Slot J."/>
            <person name="Riley R."/>
            <person name="Boka B."/>
            <person name="Rigling D."/>
            <person name="Barry K."/>
            <person name="Lee J."/>
            <person name="Mihaltcheva S."/>
            <person name="LaButti K."/>
            <person name="Lipzen A."/>
            <person name="Waldron R."/>
            <person name="Moloney N.M."/>
            <person name="Sperisen C."/>
            <person name="Kredics L."/>
            <person name="Vagvoelgyi C."/>
            <person name="Patrignani A."/>
            <person name="Fitzpatrick D."/>
            <person name="Nagy I."/>
            <person name="Doyle S."/>
            <person name="Anderson J.B."/>
            <person name="Grigoriev I.V."/>
            <person name="Gueldener U."/>
            <person name="Muensterkoetter M."/>
            <person name="Nagy L.G."/>
        </authorList>
    </citation>
    <scope>NUCLEOTIDE SEQUENCE [LARGE SCALE GENOMIC DNA]</scope>
    <source>
        <strain evidence="3">C18/9</strain>
    </source>
</reference>
<feature type="signal peptide" evidence="1">
    <location>
        <begin position="1"/>
        <end position="16"/>
    </location>
</feature>
<organism evidence="2 3">
    <name type="scientific">Armillaria ostoyae</name>
    <name type="common">Armillaria root rot fungus</name>
    <dbReference type="NCBI Taxonomy" id="47428"/>
    <lineage>
        <taxon>Eukaryota</taxon>
        <taxon>Fungi</taxon>
        <taxon>Dikarya</taxon>
        <taxon>Basidiomycota</taxon>
        <taxon>Agaricomycotina</taxon>
        <taxon>Agaricomycetes</taxon>
        <taxon>Agaricomycetidae</taxon>
        <taxon>Agaricales</taxon>
        <taxon>Marasmiineae</taxon>
        <taxon>Physalacriaceae</taxon>
        <taxon>Armillaria</taxon>
    </lineage>
</organism>
<dbReference type="OrthoDB" id="2986163at2759"/>
<dbReference type="EMBL" id="FUEG01000004">
    <property type="protein sequence ID" value="SJL02926.1"/>
    <property type="molecule type" value="Genomic_DNA"/>
</dbReference>
<proteinExistence type="predicted"/>
<evidence type="ECO:0000313" key="3">
    <source>
        <dbReference type="Proteomes" id="UP000219338"/>
    </source>
</evidence>
<feature type="chain" id="PRO_5012040830" evidence="1">
    <location>
        <begin position="17"/>
        <end position="130"/>
    </location>
</feature>